<evidence type="ECO:0000256" key="8">
    <source>
        <dbReference type="SAM" id="Phobius"/>
    </source>
</evidence>
<keyword evidence="5 8" id="KW-0472">Membrane</keyword>
<organism evidence="11 12">
    <name type="scientific">Macrostomum lignano</name>
    <dbReference type="NCBI Taxonomy" id="282301"/>
    <lineage>
        <taxon>Eukaryota</taxon>
        <taxon>Metazoa</taxon>
        <taxon>Spiralia</taxon>
        <taxon>Lophotrochozoa</taxon>
        <taxon>Platyhelminthes</taxon>
        <taxon>Rhabditophora</taxon>
        <taxon>Macrostomorpha</taxon>
        <taxon>Macrostomida</taxon>
        <taxon>Macrostomidae</taxon>
        <taxon>Macrostomum</taxon>
    </lineage>
</organism>
<dbReference type="InterPro" id="IPR013320">
    <property type="entry name" value="ConA-like_dom_sf"/>
</dbReference>
<evidence type="ECO:0000256" key="6">
    <source>
        <dbReference type="SAM" id="Coils"/>
    </source>
</evidence>
<feature type="transmembrane region" description="Helical" evidence="8">
    <location>
        <begin position="461"/>
        <end position="482"/>
    </location>
</feature>
<comment type="subcellular location">
    <subcellularLocation>
        <location evidence="1">Membrane</location>
        <topology evidence="1">Single-pass type I membrane protein</topology>
    </subcellularLocation>
</comment>
<dbReference type="Pfam" id="PF03388">
    <property type="entry name" value="Lectin_leg-like"/>
    <property type="match status" value="1"/>
</dbReference>
<dbReference type="WBParaSite" id="maker-uti_cns_0005681-snap-gene-0.11-mRNA-1">
    <property type="protein sequence ID" value="maker-uti_cns_0005681-snap-gene-0.11-mRNA-1"/>
    <property type="gene ID" value="maker-uti_cns_0005681-snap-gene-0.11"/>
</dbReference>
<keyword evidence="6" id="KW-0175">Coiled coil</keyword>
<evidence type="ECO:0000313" key="13">
    <source>
        <dbReference type="WBParaSite" id="maker-uti_cns_0007766-snap-gene-0.6-mRNA-1"/>
    </source>
</evidence>
<evidence type="ECO:0000313" key="11">
    <source>
        <dbReference type="Proteomes" id="UP000095280"/>
    </source>
</evidence>
<evidence type="ECO:0000313" key="12">
    <source>
        <dbReference type="WBParaSite" id="maker-uti_cns_0005681-snap-gene-0.11-mRNA-1"/>
    </source>
</evidence>
<dbReference type="InterPro" id="IPR005052">
    <property type="entry name" value="Lectin_leg"/>
</dbReference>
<evidence type="ECO:0000256" key="4">
    <source>
        <dbReference type="ARBA" id="ARBA00022989"/>
    </source>
</evidence>
<feature type="signal peptide" evidence="9">
    <location>
        <begin position="1"/>
        <end position="21"/>
    </location>
</feature>
<dbReference type="GO" id="GO:0030134">
    <property type="term" value="C:COPII-coated ER to Golgi transport vesicle"/>
    <property type="evidence" value="ECO:0007669"/>
    <property type="project" value="TreeGrafter"/>
</dbReference>
<dbReference type="GO" id="GO:0005789">
    <property type="term" value="C:endoplasmic reticulum membrane"/>
    <property type="evidence" value="ECO:0007669"/>
    <property type="project" value="TreeGrafter"/>
</dbReference>
<dbReference type="SUPFAM" id="SSF49899">
    <property type="entry name" value="Concanavalin A-like lectins/glucanases"/>
    <property type="match status" value="1"/>
</dbReference>
<keyword evidence="3 9" id="KW-0732">Signal</keyword>
<dbReference type="WBParaSite" id="maker-uti_cns_0007766-snap-gene-0.6-mRNA-1">
    <property type="protein sequence ID" value="maker-uti_cns_0007766-snap-gene-0.6-mRNA-1"/>
    <property type="gene ID" value="maker-uti_cns_0007766-snap-gene-0.6"/>
</dbReference>
<evidence type="ECO:0000256" key="9">
    <source>
        <dbReference type="SAM" id="SignalP"/>
    </source>
</evidence>
<dbReference type="GO" id="GO:0000139">
    <property type="term" value="C:Golgi membrane"/>
    <property type="evidence" value="ECO:0007669"/>
    <property type="project" value="TreeGrafter"/>
</dbReference>
<evidence type="ECO:0000259" key="10">
    <source>
        <dbReference type="PROSITE" id="PS51328"/>
    </source>
</evidence>
<protein>
    <submittedName>
        <fullName evidence="12 13">L-type lectin-like domain-containing protein</fullName>
    </submittedName>
</protein>
<dbReference type="STRING" id="282301.A0A1I8HE48"/>
<dbReference type="GO" id="GO:0006888">
    <property type="term" value="P:endoplasmic reticulum to Golgi vesicle-mediated transport"/>
    <property type="evidence" value="ECO:0007669"/>
    <property type="project" value="TreeGrafter"/>
</dbReference>
<accession>A0A1I8HE48</accession>
<dbReference type="GO" id="GO:0005793">
    <property type="term" value="C:endoplasmic reticulum-Golgi intermediate compartment"/>
    <property type="evidence" value="ECO:0007669"/>
    <property type="project" value="TreeGrafter"/>
</dbReference>
<keyword evidence="2 8" id="KW-0812">Transmembrane</keyword>
<feature type="region of interest" description="Disordered" evidence="7">
    <location>
        <begin position="428"/>
        <end position="453"/>
    </location>
</feature>
<name>A0A1I8HE48_9PLAT</name>
<keyword evidence="4 8" id="KW-1133">Transmembrane helix</keyword>
<dbReference type="OrthoDB" id="10265193at2759"/>
<evidence type="ECO:0000256" key="1">
    <source>
        <dbReference type="ARBA" id="ARBA00004479"/>
    </source>
</evidence>
<dbReference type="Gene3D" id="2.60.120.200">
    <property type="match status" value="1"/>
</dbReference>
<feature type="chain" id="PRO_5011395017" evidence="9">
    <location>
        <begin position="22"/>
        <end position="492"/>
    </location>
</feature>
<sequence>MHSVKYIILLTLLCLVSDSFSDTTEPFARFEYKLSFKGPYLTQKDGSIPFWEYGGHAIAGDSYIRLTPSMSGKQGHAWTKKLADFANFRLDIATRVSGVGRHGGDGLGIWFVDEKPDYNLPSVRVFGGASNWTGLAVLLDTYDNDGKNDNPKIGGFVSSNKALAWSHDTDGLDQDIGHCLRNYRNRPFPVRLRLQYLNKRLTLHVNNGVASEDSESDYELCFEKDNVELPGKGYFGVTASTGGVSDDMDVYSFVVHSLSVKGAADQSEAAIKASEEERKKYEQEYEEYSKKLRDQIDAIAKSHREAVEGQTGSGGDAGKPGDSAVEDEAARQYRQIWEEQSKIRASIHDVASAVANARHDLATSITEVTHSVDAVKRELADVKTAANAAAAGSNSKASGGSADAYAVKELRDILTRLADKVDHLTSRHSELSERVGRSVQLNQQNSGSQGDQASSTCATTYGLYCAILLQTAAFVCLGMFYLKRQDAAKKFY</sequence>
<proteinExistence type="predicted"/>
<evidence type="ECO:0000256" key="7">
    <source>
        <dbReference type="SAM" id="MobiDB-lite"/>
    </source>
</evidence>
<dbReference type="PANTHER" id="PTHR12223">
    <property type="entry name" value="VESICULAR MANNOSE-BINDING LECTIN"/>
    <property type="match status" value="1"/>
</dbReference>
<dbReference type="AlphaFoldDB" id="A0A1I8HE48"/>
<feature type="compositionally biased region" description="Polar residues" evidence="7">
    <location>
        <begin position="439"/>
        <end position="453"/>
    </location>
</feature>
<keyword evidence="11" id="KW-1185">Reference proteome</keyword>
<dbReference type="PANTHER" id="PTHR12223:SF28">
    <property type="entry name" value="LECTIN, MANNOSE BINDING 1 LIKE"/>
    <property type="match status" value="1"/>
</dbReference>
<dbReference type="Proteomes" id="UP000095280">
    <property type="component" value="Unplaced"/>
</dbReference>
<dbReference type="PROSITE" id="PS51328">
    <property type="entry name" value="L_LECTIN_LIKE"/>
    <property type="match status" value="1"/>
</dbReference>
<evidence type="ECO:0000256" key="3">
    <source>
        <dbReference type="ARBA" id="ARBA00022729"/>
    </source>
</evidence>
<feature type="domain" description="L-type lectin-like" evidence="10">
    <location>
        <begin position="28"/>
        <end position="258"/>
    </location>
</feature>
<reference evidence="12 13" key="1">
    <citation type="submission" date="2016-11" db="UniProtKB">
        <authorList>
            <consortium name="WormBaseParasite"/>
        </authorList>
    </citation>
    <scope>IDENTIFICATION</scope>
</reference>
<dbReference type="GO" id="GO:0005537">
    <property type="term" value="F:D-mannose binding"/>
    <property type="evidence" value="ECO:0007669"/>
    <property type="project" value="TreeGrafter"/>
</dbReference>
<feature type="region of interest" description="Disordered" evidence="7">
    <location>
        <begin position="303"/>
        <end position="328"/>
    </location>
</feature>
<feature type="coiled-coil region" evidence="6">
    <location>
        <begin position="264"/>
        <end position="298"/>
    </location>
</feature>
<evidence type="ECO:0000256" key="5">
    <source>
        <dbReference type="ARBA" id="ARBA00023136"/>
    </source>
</evidence>
<dbReference type="InterPro" id="IPR051136">
    <property type="entry name" value="Intracellular_Lectin-GPT"/>
</dbReference>
<evidence type="ECO:0000256" key="2">
    <source>
        <dbReference type="ARBA" id="ARBA00022692"/>
    </source>
</evidence>